<gene>
    <name evidence="1" type="ORF">U27_03414</name>
</gene>
<accession>A0A081BVU7</accession>
<name>A0A081BVU7_VECG1</name>
<evidence type="ECO:0000313" key="1">
    <source>
        <dbReference type="EMBL" id="GAK56452.1"/>
    </source>
</evidence>
<protein>
    <submittedName>
        <fullName evidence="1">Uncharacterized protein</fullName>
    </submittedName>
</protein>
<keyword evidence="2" id="KW-1185">Reference proteome</keyword>
<proteinExistence type="predicted"/>
<dbReference type="HOGENOM" id="CLU_1881654_0_0_0"/>
<dbReference type="AlphaFoldDB" id="A0A081BVU7"/>
<evidence type="ECO:0000313" key="2">
    <source>
        <dbReference type="Proteomes" id="UP000030661"/>
    </source>
</evidence>
<reference evidence="1" key="1">
    <citation type="journal article" date="2015" name="PeerJ">
        <title>First genomic representation of candidate bacterial phylum KSB3 points to enhanced environmental sensing as a trigger of wastewater bulking.</title>
        <authorList>
            <person name="Sekiguchi Y."/>
            <person name="Ohashi A."/>
            <person name="Parks D.H."/>
            <person name="Yamauchi T."/>
            <person name="Tyson G.W."/>
            <person name="Hugenholtz P."/>
        </authorList>
    </citation>
    <scope>NUCLEOTIDE SEQUENCE [LARGE SCALE GENOMIC DNA]</scope>
</reference>
<dbReference type="EMBL" id="DF820464">
    <property type="protein sequence ID" value="GAK56452.1"/>
    <property type="molecule type" value="Genomic_DNA"/>
</dbReference>
<dbReference type="Proteomes" id="UP000030661">
    <property type="component" value="Unassembled WGS sequence"/>
</dbReference>
<organism evidence="1">
    <name type="scientific">Vecturithrix granuli</name>
    <dbReference type="NCBI Taxonomy" id="1499967"/>
    <lineage>
        <taxon>Bacteria</taxon>
        <taxon>Candidatus Moduliflexota</taxon>
        <taxon>Candidatus Vecturitrichia</taxon>
        <taxon>Candidatus Vecturitrichales</taxon>
        <taxon>Candidatus Vecturitrichaceae</taxon>
        <taxon>Candidatus Vecturithrix</taxon>
    </lineage>
</organism>
<sequence>MTSRIVIIWTLLTFCLAIPGYGKVDCLTAAPNNPPKITQMIVHPNPANPGATIILEMRVENAAANLSGGAVIATDSHGNNYQGKISSVEGTPDTFLTSIRLSPLTDPGDLIFEVFILDAAGNLHQTQFLAITIS</sequence>